<keyword evidence="6" id="KW-1185">Reference proteome</keyword>
<dbReference type="Pfam" id="PF13365">
    <property type="entry name" value="Trypsin_2"/>
    <property type="match status" value="1"/>
</dbReference>
<evidence type="ECO:0000256" key="3">
    <source>
        <dbReference type="PROSITE-ProRule" id="PRU00339"/>
    </source>
</evidence>
<reference evidence="5 6" key="1">
    <citation type="submission" date="2023-01" db="EMBL/GenBank/DDBJ databases">
        <title>Novel diversity within Roseofilum (Cyanobacteria; Desertifilaceae) from marine benthic mats with descriptions of four novel species.</title>
        <authorList>
            <person name="Wang Y."/>
            <person name="Berthold D.E."/>
            <person name="Hu J."/>
            <person name="Lefler F.W."/>
            <person name="Laughinghouse H.D. IV."/>
        </authorList>
    </citation>
    <scope>NUCLEOTIDE SEQUENCE [LARGE SCALE GENOMIC DNA]</scope>
    <source>
        <strain evidence="5 6">BLCC-M143</strain>
    </source>
</reference>
<dbReference type="Pfam" id="PF13174">
    <property type="entry name" value="TPR_6"/>
    <property type="match status" value="1"/>
</dbReference>
<dbReference type="RefSeq" id="WP_283758525.1">
    <property type="nucleotide sequence ID" value="NZ_JAQOSQ010000010.1"/>
</dbReference>
<keyword evidence="1" id="KW-0677">Repeat</keyword>
<feature type="repeat" description="TPR" evidence="3">
    <location>
        <begin position="140"/>
        <end position="173"/>
    </location>
</feature>
<gene>
    <name evidence="5" type="ORF">PMH09_11815</name>
</gene>
<dbReference type="Pfam" id="PF13414">
    <property type="entry name" value="TPR_11"/>
    <property type="match status" value="2"/>
</dbReference>
<feature type="repeat" description="TPR" evidence="3">
    <location>
        <begin position="38"/>
        <end position="71"/>
    </location>
</feature>
<comment type="caution">
    <text evidence="5">The sequence shown here is derived from an EMBL/GenBank/DDBJ whole genome shotgun (WGS) entry which is preliminary data.</text>
</comment>
<dbReference type="PANTHER" id="PTHR44858">
    <property type="entry name" value="TETRATRICOPEPTIDE REPEAT PROTEIN 6"/>
    <property type="match status" value="1"/>
</dbReference>
<dbReference type="InterPro" id="IPR050498">
    <property type="entry name" value="Ycf3"/>
</dbReference>
<dbReference type="EMBL" id="JAQOSQ010000010">
    <property type="protein sequence ID" value="MDJ1183873.1"/>
    <property type="molecule type" value="Genomic_DNA"/>
</dbReference>
<keyword evidence="2 3" id="KW-0802">TPR repeat</keyword>
<dbReference type="InterPro" id="IPR019734">
    <property type="entry name" value="TPR_rpt"/>
</dbReference>
<sequence length="556" mass="61176">MNHELHDGKQYGKQWSRGIFLSALLVLLGSQTAWGQSLEDLFRQAEAARREGDYQGAEQIWRQAIEQDPDNAPAYLGLGNRLRDLNKVEEAIAAYEKAIELDPNYAFAYVGLGNALRVQSQFESAKVQYETAIELNPNLPGVYWNLGNVLLELEEIEEAIAQFRIALKLKADSVPVYNDLAAALLARGSVEEAIATYQKAVDLDSRYGSTYTGLGAALGQNNQLPQAIEAYQRAIELNQFDRGAYVGLANIYAEQKNWQRAIEHYQTAAKLEPNYSVFFRLGYAWQQQENVEEAIAAYEEAIAQDPNGVLAHYNLQELRRSLALQSGSEPVNEENEVSASEEDIEPENDALSESIVRIITPIPEGVNIGTGWVVRRQENTALIVTNRDAIAHASSLENNAIQVEFLSPSTQTVRQRYGAKLIHITPEDSPTNVAILEVEGIPETIQPLATSTAAEPSMLSVIGHPFNANPWTTREVQLNSTSKPLTIEGNMAQGYAGSPVLNEEGAAIATVGKIGNPSTEDTMPLAPAIAERAIIYPMALIEQQLKAWGIDEQTTN</sequence>
<protein>
    <submittedName>
        <fullName evidence="5">Tetratricopeptide repeat protein</fullName>
    </submittedName>
</protein>
<feature type="repeat" description="TPR" evidence="3">
    <location>
        <begin position="275"/>
        <end position="308"/>
    </location>
</feature>
<evidence type="ECO:0000313" key="5">
    <source>
        <dbReference type="EMBL" id="MDJ1183873.1"/>
    </source>
</evidence>
<dbReference type="PANTHER" id="PTHR44858:SF1">
    <property type="entry name" value="UDP-N-ACETYLGLUCOSAMINE--PEPTIDE N-ACETYLGLUCOSAMINYLTRANSFERASE SPINDLY-RELATED"/>
    <property type="match status" value="1"/>
</dbReference>
<evidence type="ECO:0000256" key="4">
    <source>
        <dbReference type="SAM" id="MobiDB-lite"/>
    </source>
</evidence>
<proteinExistence type="predicted"/>
<dbReference type="InterPro" id="IPR009003">
    <property type="entry name" value="Peptidase_S1_PA"/>
</dbReference>
<name>A0ABT7BXF0_9CYAN</name>
<organism evidence="5 6">
    <name type="scientific">Roseofilum casamattae BLCC-M143</name>
    <dbReference type="NCBI Taxonomy" id="3022442"/>
    <lineage>
        <taxon>Bacteria</taxon>
        <taxon>Bacillati</taxon>
        <taxon>Cyanobacteriota</taxon>
        <taxon>Cyanophyceae</taxon>
        <taxon>Desertifilales</taxon>
        <taxon>Desertifilaceae</taxon>
        <taxon>Roseofilum</taxon>
        <taxon>Roseofilum casamattae</taxon>
    </lineage>
</organism>
<dbReference type="Proteomes" id="UP001232992">
    <property type="component" value="Unassembled WGS sequence"/>
</dbReference>
<dbReference type="SMART" id="SM00028">
    <property type="entry name" value="TPR"/>
    <property type="match status" value="8"/>
</dbReference>
<dbReference type="Pfam" id="PF13432">
    <property type="entry name" value="TPR_16"/>
    <property type="match status" value="2"/>
</dbReference>
<dbReference type="PROSITE" id="PS50005">
    <property type="entry name" value="TPR"/>
    <property type="match status" value="7"/>
</dbReference>
<dbReference type="Gene3D" id="2.40.10.120">
    <property type="match status" value="1"/>
</dbReference>
<dbReference type="PROSITE" id="PS50293">
    <property type="entry name" value="TPR_REGION"/>
    <property type="match status" value="1"/>
</dbReference>
<dbReference type="SUPFAM" id="SSF48452">
    <property type="entry name" value="TPR-like"/>
    <property type="match status" value="1"/>
</dbReference>
<feature type="repeat" description="TPR" evidence="3">
    <location>
        <begin position="208"/>
        <end position="241"/>
    </location>
</feature>
<dbReference type="SUPFAM" id="SSF50494">
    <property type="entry name" value="Trypsin-like serine proteases"/>
    <property type="match status" value="1"/>
</dbReference>
<dbReference type="Gene3D" id="1.25.40.10">
    <property type="entry name" value="Tetratricopeptide repeat domain"/>
    <property type="match status" value="4"/>
</dbReference>
<accession>A0ABT7BXF0</accession>
<dbReference type="InterPro" id="IPR011990">
    <property type="entry name" value="TPR-like_helical_dom_sf"/>
</dbReference>
<feature type="repeat" description="TPR" evidence="3">
    <location>
        <begin position="174"/>
        <end position="207"/>
    </location>
</feature>
<feature type="repeat" description="TPR" evidence="3">
    <location>
        <begin position="72"/>
        <end position="105"/>
    </location>
</feature>
<evidence type="ECO:0000313" key="6">
    <source>
        <dbReference type="Proteomes" id="UP001232992"/>
    </source>
</evidence>
<feature type="compositionally biased region" description="Acidic residues" evidence="4">
    <location>
        <begin position="331"/>
        <end position="346"/>
    </location>
</feature>
<evidence type="ECO:0000256" key="1">
    <source>
        <dbReference type="ARBA" id="ARBA00022737"/>
    </source>
</evidence>
<evidence type="ECO:0000256" key="2">
    <source>
        <dbReference type="ARBA" id="ARBA00022803"/>
    </source>
</evidence>
<feature type="repeat" description="TPR" evidence="3">
    <location>
        <begin position="106"/>
        <end position="139"/>
    </location>
</feature>
<feature type="region of interest" description="Disordered" evidence="4">
    <location>
        <begin position="324"/>
        <end position="346"/>
    </location>
</feature>